<dbReference type="FunFam" id="2.10.10.10:FF:000011">
    <property type="entry name" value="Uncharacterized protein"/>
    <property type="match status" value="1"/>
</dbReference>
<accession>A0AAW1B4Q5</accession>
<dbReference type="AlphaFoldDB" id="A0AAW1B4Q5"/>
<dbReference type="SMART" id="SM00059">
    <property type="entry name" value="FN2"/>
    <property type="match status" value="3"/>
</dbReference>
<name>A0AAW1B4Q5_CROAD</name>
<feature type="disulfide bond" evidence="6">
    <location>
        <begin position="114"/>
        <end position="140"/>
    </location>
</feature>
<dbReference type="Pfam" id="PF00040">
    <property type="entry name" value="fn2"/>
    <property type="match status" value="3"/>
</dbReference>
<comment type="caution">
    <text evidence="6">Lacks conserved residue(s) required for the propagation of feature annotation.</text>
</comment>
<keyword evidence="4" id="KW-0677">Repeat</keyword>
<keyword evidence="5 6" id="KW-1015">Disulfide bond</keyword>
<evidence type="ECO:0000313" key="9">
    <source>
        <dbReference type="Proteomes" id="UP001474421"/>
    </source>
</evidence>
<dbReference type="Proteomes" id="UP001474421">
    <property type="component" value="Unassembled WGS sequence"/>
</dbReference>
<feature type="non-terminal residue" evidence="8">
    <location>
        <position position="1"/>
    </location>
</feature>
<dbReference type="PRINTS" id="PR00013">
    <property type="entry name" value="FNTYPEII"/>
</dbReference>
<gene>
    <name evidence="8" type="ORF">NXF25_020487</name>
</gene>
<keyword evidence="9" id="KW-1185">Reference proteome</keyword>
<reference evidence="8 9" key="1">
    <citation type="journal article" date="2024" name="Proc. Natl. Acad. Sci. U.S.A.">
        <title>The genetic regulatory architecture and epigenomic basis for age-related changes in rattlesnake venom.</title>
        <authorList>
            <person name="Hogan M.P."/>
            <person name="Holding M.L."/>
            <person name="Nystrom G.S."/>
            <person name="Colston T.J."/>
            <person name="Bartlett D.A."/>
            <person name="Mason A.J."/>
            <person name="Ellsworth S.A."/>
            <person name="Rautsaw R.M."/>
            <person name="Lawrence K.C."/>
            <person name="Strickland J.L."/>
            <person name="He B."/>
            <person name="Fraser P."/>
            <person name="Margres M.J."/>
            <person name="Gilbert D.M."/>
            <person name="Gibbs H.L."/>
            <person name="Parkinson C.L."/>
            <person name="Rokyta D.R."/>
        </authorList>
    </citation>
    <scope>NUCLEOTIDE SEQUENCE [LARGE SCALE GENOMIC DNA]</scope>
    <source>
        <strain evidence="8">DRR0105</strain>
    </source>
</reference>
<dbReference type="SUPFAM" id="SSF57440">
    <property type="entry name" value="Kringle-like"/>
    <property type="match status" value="3"/>
</dbReference>
<feature type="domain" description="Fibronectin type-II" evidence="7">
    <location>
        <begin position="1"/>
        <end position="44"/>
    </location>
</feature>
<dbReference type="GO" id="GO:0005576">
    <property type="term" value="C:extracellular region"/>
    <property type="evidence" value="ECO:0007669"/>
    <property type="project" value="UniProtKB-SubCell"/>
</dbReference>
<dbReference type="PROSITE" id="PS00023">
    <property type="entry name" value="FN2_1"/>
    <property type="match status" value="2"/>
</dbReference>
<evidence type="ECO:0000313" key="8">
    <source>
        <dbReference type="EMBL" id="KAK9397126.1"/>
    </source>
</evidence>
<evidence type="ECO:0000256" key="3">
    <source>
        <dbReference type="ARBA" id="ARBA00022525"/>
    </source>
</evidence>
<evidence type="ECO:0000256" key="2">
    <source>
        <dbReference type="ARBA" id="ARBA00010011"/>
    </source>
</evidence>
<comment type="similarity">
    <text evidence="2">Belongs to the seminal plasma protein family.</text>
</comment>
<dbReference type="PANTHER" id="PTHR22918:SF1">
    <property type="entry name" value="FIBRONECTIN TYPE-II DOMAIN-CONTAINING PROTEIN"/>
    <property type="match status" value="1"/>
</dbReference>
<feature type="domain" description="Fibronectin type-II" evidence="7">
    <location>
        <begin position="53"/>
        <end position="100"/>
    </location>
</feature>
<organism evidence="8 9">
    <name type="scientific">Crotalus adamanteus</name>
    <name type="common">Eastern diamondback rattlesnake</name>
    <dbReference type="NCBI Taxonomy" id="8729"/>
    <lineage>
        <taxon>Eukaryota</taxon>
        <taxon>Metazoa</taxon>
        <taxon>Chordata</taxon>
        <taxon>Craniata</taxon>
        <taxon>Vertebrata</taxon>
        <taxon>Euteleostomi</taxon>
        <taxon>Lepidosauria</taxon>
        <taxon>Squamata</taxon>
        <taxon>Bifurcata</taxon>
        <taxon>Unidentata</taxon>
        <taxon>Episquamata</taxon>
        <taxon>Toxicofera</taxon>
        <taxon>Serpentes</taxon>
        <taxon>Colubroidea</taxon>
        <taxon>Viperidae</taxon>
        <taxon>Crotalinae</taxon>
        <taxon>Crotalus</taxon>
    </lineage>
</organism>
<evidence type="ECO:0000256" key="5">
    <source>
        <dbReference type="ARBA" id="ARBA00023157"/>
    </source>
</evidence>
<comment type="subcellular location">
    <subcellularLocation>
        <location evidence="1">Secreted</location>
    </subcellularLocation>
</comment>
<dbReference type="InterPro" id="IPR051666">
    <property type="entry name" value="SP_Capacitation_Regulator"/>
</dbReference>
<dbReference type="EMBL" id="JAOTOJ010000008">
    <property type="protein sequence ID" value="KAK9397126.1"/>
    <property type="molecule type" value="Genomic_DNA"/>
</dbReference>
<feature type="disulfide bond" evidence="6">
    <location>
        <begin position="128"/>
        <end position="155"/>
    </location>
</feature>
<dbReference type="PROSITE" id="PS51092">
    <property type="entry name" value="FN2_2"/>
    <property type="match status" value="3"/>
</dbReference>
<dbReference type="GO" id="GO:0008201">
    <property type="term" value="F:heparin binding"/>
    <property type="evidence" value="ECO:0007669"/>
    <property type="project" value="TreeGrafter"/>
</dbReference>
<dbReference type="PANTHER" id="PTHR22918">
    <property type="entry name" value="SEMINAL PLASMA PROTEIN"/>
    <property type="match status" value="1"/>
</dbReference>
<sequence length="163" mass="19315">PCVFPFIYQGKSYSSCTEVDSLNHSWCATTSNYDKSPQWKYCAIKSLTYLYFWVPRPCVFPFIYQGKSYSSCIEIDSLNLPWCATTANYDKSPQWKYCDTKEYYNRGNSRGRSCVFPFKYKDSVFYSCINKEEKRGRFWCATTRNYDKDKRWSYCADTSKITV</sequence>
<dbReference type="CDD" id="cd00062">
    <property type="entry name" value="FN2"/>
    <property type="match status" value="3"/>
</dbReference>
<dbReference type="InterPro" id="IPR000562">
    <property type="entry name" value="FN_type2_dom"/>
</dbReference>
<dbReference type="GO" id="GO:0009986">
    <property type="term" value="C:cell surface"/>
    <property type="evidence" value="ECO:0007669"/>
    <property type="project" value="TreeGrafter"/>
</dbReference>
<proteinExistence type="inferred from homology"/>
<protein>
    <recommendedName>
        <fullName evidence="7">Fibronectin type-II domain-containing protein</fullName>
    </recommendedName>
</protein>
<feature type="domain" description="Fibronectin type-II" evidence="7">
    <location>
        <begin position="109"/>
        <end position="157"/>
    </location>
</feature>
<evidence type="ECO:0000256" key="6">
    <source>
        <dbReference type="PROSITE-ProRule" id="PRU00479"/>
    </source>
</evidence>
<dbReference type="Gene3D" id="2.10.10.10">
    <property type="entry name" value="Fibronectin, type II, collagen-binding"/>
    <property type="match status" value="3"/>
</dbReference>
<comment type="caution">
    <text evidence="8">The sequence shown here is derived from an EMBL/GenBank/DDBJ whole genome shotgun (WGS) entry which is preliminary data.</text>
</comment>
<keyword evidence="3" id="KW-0964">Secreted</keyword>
<dbReference type="FunFam" id="2.10.10.10:FF:000003">
    <property type="entry name" value="binder of sperm protein homolog 1"/>
    <property type="match status" value="2"/>
</dbReference>
<evidence type="ECO:0000256" key="1">
    <source>
        <dbReference type="ARBA" id="ARBA00004613"/>
    </source>
</evidence>
<dbReference type="InterPro" id="IPR013806">
    <property type="entry name" value="Kringle-like"/>
</dbReference>
<evidence type="ECO:0000256" key="4">
    <source>
        <dbReference type="ARBA" id="ARBA00022737"/>
    </source>
</evidence>
<dbReference type="InterPro" id="IPR036943">
    <property type="entry name" value="FN_type2_sf"/>
</dbReference>
<evidence type="ECO:0000259" key="7">
    <source>
        <dbReference type="PROSITE" id="PS51092"/>
    </source>
</evidence>